<dbReference type="RefSeq" id="WP_277864306.1">
    <property type="nucleotide sequence ID" value="NZ_JARRAG010000002.1"/>
</dbReference>
<dbReference type="InterPro" id="IPR018768">
    <property type="entry name" value="DUF2344"/>
</dbReference>
<evidence type="ECO:0000313" key="2">
    <source>
        <dbReference type="EMBL" id="MDG3008038.1"/>
    </source>
</evidence>
<sequence>MTQAVKVRLRFAKRGDLRLTSHHDVMRCFERMIRRASIPVASTQGFSPRPKITFALAMGLGIAGLNEVVDVELTEPTDPDELKGRLAAASPAGIDWLEAEALEPSARPPRPAWADYEIPIPEARRQGLATALEGLLQSESRIVTRRRPDKKRDVEFDMRPLLLDARLTADGTFCARLKASPDGSVRPEEVLECLGVRDLLDDGAYLTRTHVELAG</sequence>
<accession>A0ABT6FKY2</accession>
<dbReference type="NCBIfam" id="TIGR03936">
    <property type="entry name" value="sam_1_link_chp"/>
    <property type="match status" value="1"/>
</dbReference>
<comment type="caution">
    <text evidence="2">The sequence shown here is derived from an EMBL/GenBank/DDBJ whole genome shotgun (WGS) entry which is preliminary data.</text>
</comment>
<organism evidence="2 3">
    <name type="scientific">Paludisphaera mucosa</name>
    <dbReference type="NCBI Taxonomy" id="3030827"/>
    <lineage>
        <taxon>Bacteria</taxon>
        <taxon>Pseudomonadati</taxon>
        <taxon>Planctomycetota</taxon>
        <taxon>Planctomycetia</taxon>
        <taxon>Isosphaerales</taxon>
        <taxon>Isosphaeraceae</taxon>
        <taxon>Paludisphaera</taxon>
    </lineage>
</organism>
<dbReference type="EMBL" id="JARRAG010000002">
    <property type="protein sequence ID" value="MDG3008038.1"/>
    <property type="molecule type" value="Genomic_DNA"/>
</dbReference>
<protein>
    <submittedName>
        <fullName evidence="2">TIGR03936 family radical SAM-associated protein</fullName>
    </submittedName>
</protein>
<reference evidence="2 3" key="1">
    <citation type="submission" date="2023-03" db="EMBL/GenBank/DDBJ databases">
        <title>Paludisphaera mucosa sp. nov. a novel planctomycete from northern fen.</title>
        <authorList>
            <person name="Ivanova A."/>
        </authorList>
    </citation>
    <scope>NUCLEOTIDE SEQUENCE [LARGE SCALE GENOMIC DNA]</scope>
    <source>
        <strain evidence="2 3">Pla2</strain>
    </source>
</reference>
<gene>
    <name evidence="2" type="ORF">PZE19_30100</name>
</gene>
<keyword evidence="3" id="KW-1185">Reference proteome</keyword>
<feature type="domain" description="DUF2344" evidence="1">
    <location>
        <begin position="6"/>
        <end position="187"/>
    </location>
</feature>
<evidence type="ECO:0000259" key="1">
    <source>
        <dbReference type="Pfam" id="PF10105"/>
    </source>
</evidence>
<evidence type="ECO:0000313" key="3">
    <source>
        <dbReference type="Proteomes" id="UP001216907"/>
    </source>
</evidence>
<dbReference type="Proteomes" id="UP001216907">
    <property type="component" value="Unassembled WGS sequence"/>
</dbReference>
<dbReference type="Pfam" id="PF10105">
    <property type="entry name" value="DUF2344"/>
    <property type="match status" value="1"/>
</dbReference>
<name>A0ABT6FKY2_9BACT</name>
<proteinExistence type="predicted"/>